<organism evidence="9 10">
    <name type="scientific">Streptomyces subrutilus</name>
    <dbReference type="NCBI Taxonomy" id="36818"/>
    <lineage>
        <taxon>Bacteria</taxon>
        <taxon>Bacillati</taxon>
        <taxon>Actinomycetota</taxon>
        <taxon>Actinomycetes</taxon>
        <taxon>Kitasatosporales</taxon>
        <taxon>Streptomycetaceae</taxon>
        <taxon>Streptomyces</taxon>
    </lineage>
</organism>
<dbReference type="InterPro" id="IPR011701">
    <property type="entry name" value="MFS"/>
</dbReference>
<dbReference type="Pfam" id="PF07690">
    <property type="entry name" value="MFS_1"/>
    <property type="match status" value="1"/>
</dbReference>
<evidence type="ECO:0000313" key="9">
    <source>
        <dbReference type="EMBL" id="QEU82104.1"/>
    </source>
</evidence>
<keyword evidence="2" id="KW-0813">Transport</keyword>
<dbReference type="KEGG" id="ssub:CP968_30945"/>
<dbReference type="AlphaFoldDB" id="A0A5P2UX39"/>
<dbReference type="Gene3D" id="1.20.1250.20">
    <property type="entry name" value="MFS general substrate transporter like domains"/>
    <property type="match status" value="1"/>
</dbReference>
<feature type="transmembrane region" description="Helical" evidence="7">
    <location>
        <begin position="340"/>
        <end position="361"/>
    </location>
</feature>
<reference evidence="9 10" key="2">
    <citation type="submission" date="2017-09" db="EMBL/GenBank/DDBJ databases">
        <authorList>
            <person name="Lee N."/>
            <person name="Cho B.-K."/>
        </authorList>
    </citation>
    <scope>NUCLEOTIDE SEQUENCE [LARGE SCALE GENOMIC DNA]</scope>
    <source>
        <strain evidence="9 10">ATCC 27467</strain>
    </source>
</reference>
<dbReference type="EMBL" id="CP023701">
    <property type="protein sequence ID" value="QEU82104.1"/>
    <property type="molecule type" value="Genomic_DNA"/>
</dbReference>
<feature type="transmembrane region" description="Helical" evidence="7">
    <location>
        <begin position="276"/>
        <end position="292"/>
    </location>
</feature>
<keyword evidence="6 7" id="KW-0472">Membrane</keyword>
<evidence type="ECO:0000256" key="3">
    <source>
        <dbReference type="ARBA" id="ARBA00022475"/>
    </source>
</evidence>
<feature type="transmembrane region" description="Helical" evidence="7">
    <location>
        <begin position="73"/>
        <end position="91"/>
    </location>
</feature>
<comment type="subcellular location">
    <subcellularLocation>
        <location evidence="1">Cell membrane</location>
        <topology evidence="1">Multi-pass membrane protein</topology>
    </subcellularLocation>
</comment>
<evidence type="ECO:0000256" key="5">
    <source>
        <dbReference type="ARBA" id="ARBA00022989"/>
    </source>
</evidence>
<dbReference type="InterPro" id="IPR050171">
    <property type="entry name" value="MFS_Transporters"/>
</dbReference>
<feature type="transmembrane region" description="Helical" evidence="7">
    <location>
        <begin position="43"/>
        <end position="61"/>
    </location>
</feature>
<protein>
    <submittedName>
        <fullName evidence="9">MFS transporter</fullName>
    </submittedName>
</protein>
<feature type="transmembrane region" description="Helical" evidence="7">
    <location>
        <begin position="161"/>
        <end position="183"/>
    </location>
</feature>
<dbReference type="SUPFAM" id="SSF103473">
    <property type="entry name" value="MFS general substrate transporter"/>
    <property type="match status" value="1"/>
</dbReference>
<keyword evidence="10" id="KW-1185">Reference proteome</keyword>
<feature type="transmembrane region" description="Helical" evidence="7">
    <location>
        <begin position="12"/>
        <end position="31"/>
    </location>
</feature>
<evidence type="ECO:0000256" key="4">
    <source>
        <dbReference type="ARBA" id="ARBA00022692"/>
    </source>
</evidence>
<gene>
    <name evidence="9" type="ORF">CP968_30945</name>
    <name evidence="8" type="ORF">GCM10010371_56350</name>
</gene>
<sequence length="410" mass="42466">MDKRHIVRRLLTGQGVNGFGDGLWFSIWAIYLTQIRHIPAGNMGLAMGIGGLVGLLAAVPIGVMAERRGPREVLCTVIVLRGLAMVAYVFVGGFWSLLLVTTLFSAVQSSGVGVRVTLVYGLMPPDDRVKVLAQGRVVQHIAYAAGAGGAILVLASKDPAVFVAAVLVDALALLVTAALTLLVPSVPPVPRERQRSGTQALRDLPYVAIMGTTALLSLCWALLATGLPLWIAQDTRAPLWTAGLAVVVSSVAIAVFQVRVSQRSVGVRQAVRASRVSALALAVCCLVFASVAWAGSPLLATCVIMLGMGAHVVGELYYVSARWGLSLGLMAKHAEGQYQGVTASTEAAVVAMGPALVTALVTGLSQAGWAVLAGLFLLSAAPAGVLARRASRDGFRAGAADHPSALNVGT</sequence>
<keyword evidence="3" id="KW-1003">Cell membrane</keyword>
<evidence type="ECO:0000313" key="10">
    <source>
        <dbReference type="Proteomes" id="UP000326831"/>
    </source>
</evidence>
<dbReference type="Proteomes" id="UP000326831">
    <property type="component" value="Chromosome"/>
</dbReference>
<feature type="transmembrane region" description="Helical" evidence="7">
    <location>
        <begin position="237"/>
        <end position="256"/>
    </location>
</feature>
<reference evidence="8" key="3">
    <citation type="submission" date="2020-09" db="EMBL/GenBank/DDBJ databases">
        <authorList>
            <person name="Sun Q."/>
            <person name="Ohkuma M."/>
        </authorList>
    </citation>
    <scope>NUCLEOTIDE SEQUENCE</scope>
    <source>
        <strain evidence="8">JCM 4834</strain>
    </source>
</reference>
<dbReference type="RefSeq" id="WP_150521107.1">
    <property type="nucleotide sequence ID" value="NZ_BMVX01000027.1"/>
</dbReference>
<feature type="transmembrane region" description="Helical" evidence="7">
    <location>
        <begin position="204"/>
        <end position="231"/>
    </location>
</feature>
<name>A0A5P2UX39_9ACTN</name>
<keyword evidence="4 7" id="KW-0812">Transmembrane</keyword>
<evidence type="ECO:0000256" key="7">
    <source>
        <dbReference type="SAM" id="Phobius"/>
    </source>
</evidence>
<evidence type="ECO:0000256" key="1">
    <source>
        <dbReference type="ARBA" id="ARBA00004651"/>
    </source>
</evidence>
<feature type="transmembrane region" description="Helical" evidence="7">
    <location>
        <begin position="367"/>
        <end position="387"/>
    </location>
</feature>
<dbReference type="OrthoDB" id="6803299at2"/>
<dbReference type="PANTHER" id="PTHR23517:SF2">
    <property type="entry name" value="MULTIDRUG RESISTANCE PROTEIN MDTH"/>
    <property type="match status" value="1"/>
</dbReference>
<evidence type="ECO:0000256" key="2">
    <source>
        <dbReference type="ARBA" id="ARBA00022448"/>
    </source>
</evidence>
<dbReference type="InterPro" id="IPR036259">
    <property type="entry name" value="MFS_trans_sf"/>
</dbReference>
<dbReference type="GO" id="GO:0005886">
    <property type="term" value="C:plasma membrane"/>
    <property type="evidence" value="ECO:0007669"/>
    <property type="project" value="UniProtKB-SubCell"/>
</dbReference>
<reference evidence="8" key="1">
    <citation type="journal article" date="2014" name="Int. J. Syst. Evol. Microbiol.">
        <title>Complete genome sequence of Corynebacterium casei LMG S-19264T (=DSM 44701T), isolated from a smear-ripened cheese.</title>
        <authorList>
            <consortium name="US DOE Joint Genome Institute (JGI-PGF)"/>
            <person name="Walter F."/>
            <person name="Albersmeier A."/>
            <person name="Kalinowski J."/>
            <person name="Ruckert C."/>
        </authorList>
    </citation>
    <scope>NUCLEOTIDE SEQUENCE</scope>
    <source>
        <strain evidence="8">JCM 4834</strain>
    </source>
</reference>
<dbReference type="EMBL" id="BMVX01000027">
    <property type="protein sequence ID" value="GGZ89121.1"/>
    <property type="molecule type" value="Genomic_DNA"/>
</dbReference>
<proteinExistence type="predicted"/>
<evidence type="ECO:0000313" key="8">
    <source>
        <dbReference type="EMBL" id="GGZ89121.1"/>
    </source>
</evidence>
<feature type="transmembrane region" description="Helical" evidence="7">
    <location>
        <begin position="298"/>
        <end position="319"/>
    </location>
</feature>
<evidence type="ECO:0000256" key="6">
    <source>
        <dbReference type="ARBA" id="ARBA00023136"/>
    </source>
</evidence>
<dbReference type="GO" id="GO:0022857">
    <property type="term" value="F:transmembrane transporter activity"/>
    <property type="evidence" value="ECO:0007669"/>
    <property type="project" value="InterPro"/>
</dbReference>
<dbReference type="Proteomes" id="UP000634660">
    <property type="component" value="Unassembled WGS sequence"/>
</dbReference>
<dbReference type="PANTHER" id="PTHR23517">
    <property type="entry name" value="RESISTANCE PROTEIN MDTM, PUTATIVE-RELATED-RELATED"/>
    <property type="match status" value="1"/>
</dbReference>
<keyword evidence="5 7" id="KW-1133">Transmembrane helix</keyword>
<accession>A0A5P2UX39</accession>